<dbReference type="InterPro" id="IPR006047">
    <property type="entry name" value="GH13_cat_dom"/>
</dbReference>
<evidence type="ECO:0000259" key="1">
    <source>
        <dbReference type="Pfam" id="PF00128"/>
    </source>
</evidence>
<dbReference type="PANTHER" id="PTHR10357">
    <property type="entry name" value="ALPHA-AMYLASE FAMILY MEMBER"/>
    <property type="match status" value="1"/>
</dbReference>
<organism evidence="2">
    <name type="scientific">hydrothermal vent metagenome</name>
    <dbReference type="NCBI Taxonomy" id="652676"/>
    <lineage>
        <taxon>unclassified sequences</taxon>
        <taxon>metagenomes</taxon>
        <taxon>ecological metagenomes</taxon>
    </lineage>
</organism>
<reference evidence="2" key="1">
    <citation type="submission" date="2018-06" db="EMBL/GenBank/DDBJ databases">
        <authorList>
            <person name="Zhirakovskaya E."/>
        </authorList>
    </citation>
    <scope>NUCLEOTIDE SEQUENCE</scope>
</reference>
<dbReference type="Gene3D" id="3.20.20.80">
    <property type="entry name" value="Glycosidases"/>
    <property type="match status" value="1"/>
</dbReference>
<protein>
    <recommendedName>
        <fullName evidence="1">Glycosyl hydrolase family 13 catalytic domain-containing protein</fullName>
    </recommendedName>
</protein>
<evidence type="ECO:0000313" key="2">
    <source>
        <dbReference type="EMBL" id="VAW17634.1"/>
    </source>
</evidence>
<dbReference type="SUPFAM" id="SSF51445">
    <property type="entry name" value="(Trans)glycosidases"/>
    <property type="match status" value="1"/>
</dbReference>
<feature type="domain" description="Glycosyl hydrolase family 13 catalytic" evidence="1">
    <location>
        <begin position="4"/>
        <end position="154"/>
    </location>
</feature>
<feature type="non-terminal residue" evidence="2">
    <location>
        <position position="1"/>
    </location>
</feature>
<name>A0A3B0UAB3_9ZZZZ</name>
<proteinExistence type="predicted"/>
<gene>
    <name evidence="2" type="ORF">MNBD_ALPHA12-1691</name>
</gene>
<dbReference type="Pfam" id="PF00128">
    <property type="entry name" value="Alpha-amylase"/>
    <property type="match status" value="1"/>
</dbReference>
<dbReference type="InterPro" id="IPR017853">
    <property type="entry name" value="GH"/>
</dbReference>
<sequence>ERVGLDGFRLDTVKQISHDFWQAQRAEVERRLGKDFLLIGEVWDADRFLAKPYFANDEMGALFDFSFRDRVVKLMNGSYDAARFGRYLKSRANVRAGYFLAPFLSNHDMAMLLSVLKGNKQKLMIAATVLMSIEGPPVINWGESIGRSGGIWPNNRQVMAWGSKDILPGAGIERDENLRDQFKRLIALRKATPSLRGNEFKVLYSDKDILIYKRGTDAIIAINRAENPLTADMKALEGEWKLAFSSVADAGGEIASLPTLSARIFIKQ</sequence>
<dbReference type="GO" id="GO:0005975">
    <property type="term" value="P:carbohydrate metabolic process"/>
    <property type="evidence" value="ECO:0007669"/>
    <property type="project" value="InterPro"/>
</dbReference>
<dbReference type="AlphaFoldDB" id="A0A3B0UAB3"/>
<accession>A0A3B0UAB3</accession>
<dbReference type="EMBL" id="UOEO01000074">
    <property type="protein sequence ID" value="VAW17634.1"/>
    <property type="molecule type" value="Genomic_DNA"/>
</dbReference>